<gene>
    <name evidence="2" type="ORF">C7431_11171</name>
</gene>
<feature type="transmembrane region" description="Helical" evidence="1">
    <location>
        <begin position="13"/>
        <end position="32"/>
    </location>
</feature>
<dbReference type="AlphaFoldDB" id="A0A2V2BCJ2"/>
<organism evidence="2 3">
    <name type="scientific">Pantoea allii</name>
    <dbReference type="NCBI Taxonomy" id="574096"/>
    <lineage>
        <taxon>Bacteria</taxon>
        <taxon>Pseudomonadati</taxon>
        <taxon>Pseudomonadota</taxon>
        <taxon>Gammaproteobacteria</taxon>
        <taxon>Enterobacterales</taxon>
        <taxon>Erwiniaceae</taxon>
        <taxon>Pantoea</taxon>
    </lineage>
</organism>
<keyword evidence="1" id="KW-0472">Membrane</keyword>
<keyword evidence="1" id="KW-1133">Transmembrane helix</keyword>
<sequence>MNEHPLTLSGLEAALLIVCASFLAAAGLYAWLVCDFTQGGLLVLRAGAGAGLLSAVRDFPLLFLLSLAGGTGAGALISITLRRNGFMTDRRGA</sequence>
<feature type="transmembrane region" description="Helical" evidence="1">
    <location>
        <begin position="62"/>
        <end position="81"/>
    </location>
</feature>
<proteinExistence type="predicted"/>
<dbReference type="Proteomes" id="UP000245981">
    <property type="component" value="Unassembled WGS sequence"/>
</dbReference>
<dbReference type="STRING" id="574096.HA38_11755"/>
<comment type="caution">
    <text evidence="2">The sequence shown here is derived from an EMBL/GenBank/DDBJ whole genome shotgun (WGS) entry which is preliminary data.</text>
</comment>
<protein>
    <submittedName>
        <fullName evidence="2">Uncharacterized protein</fullName>
    </submittedName>
</protein>
<name>A0A2V2BCJ2_9GAMM</name>
<dbReference type="OrthoDB" id="6548933at2"/>
<keyword evidence="1" id="KW-0812">Transmembrane</keyword>
<reference evidence="2 3" key="1">
    <citation type="submission" date="2018-05" db="EMBL/GenBank/DDBJ databases">
        <title>Genomic Encyclopedia of Type Strains, Phase IV (KMG-V): Genome sequencing to study the core and pangenomes of soil and plant-associated prokaryotes.</title>
        <authorList>
            <person name="Whitman W."/>
        </authorList>
    </citation>
    <scope>NUCLEOTIDE SEQUENCE [LARGE SCALE GENOMIC DNA]</scope>
    <source>
        <strain evidence="2 3">PNA 200-10</strain>
    </source>
</reference>
<evidence type="ECO:0000313" key="2">
    <source>
        <dbReference type="EMBL" id="PWK94334.1"/>
    </source>
</evidence>
<dbReference type="RefSeq" id="WP_109718129.1">
    <property type="nucleotide sequence ID" value="NZ_QGHF01000011.1"/>
</dbReference>
<evidence type="ECO:0000313" key="3">
    <source>
        <dbReference type="Proteomes" id="UP000245981"/>
    </source>
</evidence>
<evidence type="ECO:0000256" key="1">
    <source>
        <dbReference type="SAM" id="Phobius"/>
    </source>
</evidence>
<dbReference type="EMBL" id="QGHF01000011">
    <property type="protein sequence ID" value="PWK94334.1"/>
    <property type="molecule type" value="Genomic_DNA"/>
</dbReference>
<accession>A0A2V2BCJ2</accession>